<evidence type="ECO:0000256" key="6">
    <source>
        <dbReference type="ARBA" id="ARBA00022691"/>
    </source>
</evidence>
<dbReference type="SUPFAM" id="SSF53790">
    <property type="entry name" value="Tetrapyrrole methylase"/>
    <property type="match status" value="1"/>
</dbReference>
<keyword evidence="4 9" id="KW-0489">Methyltransferase</keyword>
<evidence type="ECO:0000313" key="12">
    <source>
        <dbReference type="Proteomes" id="UP000053557"/>
    </source>
</evidence>
<dbReference type="Gene3D" id="3.30.950.10">
    <property type="entry name" value="Methyltransferase, Cobalt-precorrin-4 Transmethylase, Domain 2"/>
    <property type="match status" value="1"/>
</dbReference>
<evidence type="ECO:0000256" key="3">
    <source>
        <dbReference type="ARBA" id="ARBA00018323"/>
    </source>
</evidence>
<evidence type="ECO:0000313" key="11">
    <source>
        <dbReference type="EMBL" id="KUO96351.1"/>
    </source>
</evidence>
<dbReference type="GO" id="GO:0032259">
    <property type="term" value="P:methylation"/>
    <property type="evidence" value="ECO:0007669"/>
    <property type="project" value="UniProtKB-KW"/>
</dbReference>
<comment type="caution">
    <text evidence="11">The sequence shown here is derived from an EMBL/GenBank/DDBJ whole genome shotgun (WGS) entry which is preliminary data.</text>
</comment>
<reference evidence="11 12" key="1">
    <citation type="submission" date="2015-12" db="EMBL/GenBank/DDBJ databases">
        <title>Draft genome sequence of Acidibacillus ferrooxidans ITV001, isolated from a chalcopyrite acid mine drainage site in Brazil.</title>
        <authorList>
            <person name="Dall'Agnol H."/>
            <person name="Nancucheo I."/>
            <person name="Johnson B."/>
            <person name="Oliveira R."/>
            <person name="Leite L."/>
            <person name="Pylro V."/>
            <person name="Nunes G.L."/>
            <person name="Tzotzos G."/>
            <person name="Fernandes G.R."/>
            <person name="Dutra J."/>
            <person name="Orellana S.C."/>
            <person name="Oliveira G."/>
        </authorList>
    </citation>
    <scope>NUCLEOTIDE SEQUENCE [LARGE SCALE GENOMIC DNA]</scope>
    <source>
        <strain evidence="12">ITV01</strain>
    </source>
</reference>
<dbReference type="PANTHER" id="PTHR45790">
    <property type="entry name" value="SIROHEME SYNTHASE-RELATED"/>
    <property type="match status" value="1"/>
</dbReference>
<dbReference type="Gene3D" id="3.40.1010.10">
    <property type="entry name" value="Cobalt-precorrin-4 Transmethylase, Domain 1"/>
    <property type="match status" value="1"/>
</dbReference>
<dbReference type="GO" id="GO:0004851">
    <property type="term" value="F:uroporphyrin-III C-methyltransferase activity"/>
    <property type="evidence" value="ECO:0007669"/>
    <property type="project" value="UniProtKB-EC"/>
</dbReference>
<protein>
    <recommendedName>
        <fullName evidence="3">Uroporphyrinogen-III C-methyltransferase</fullName>
        <ecNumber evidence="2">2.1.1.107</ecNumber>
    </recommendedName>
    <alternativeName>
        <fullName evidence="8">Uroporphyrinogen III methylase</fullName>
    </alternativeName>
</protein>
<evidence type="ECO:0000256" key="4">
    <source>
        <dbReference type="ARBA" id="ARBA00022603"/>
    </source>
</evidence>
<dbReference type="OrthoDB" id="9815856at2"/>
<dbReference type="NCBIfam" id="NF004790">
    <property type="entry name" value="PRK06136.1"/>
    <property type="match status" value="1"/>
</dbReference>
<dbReference type="GO" id="GO:0019354">
    <property type="term" value="P:siroheme biosynthetic process"/>
    <property type="evidence" value="ECO:0007669"/>
    <property type="project" value="InterPro"/>
</dbReference>
<name>A0A117SY11_9BACL</name>
<comment type="similarity">
    <text evidence="1 9">Belongs to the precorrin methyltransferase family.</text>
</comment>
<dbReference type="FunFam" id="3.30.950.10:FF:000001">
    <property type="entry name" value="Siroheme synthase"/>
    <property type="match status" value="1"/>
</dbReference>
<evidence type="ECO:0000256" key="1">
    <source>
        <dbReference type="ARBA" id="ARBA00005879"/>
    </source>
</evidence>
<keyword evidence="12" id="KW-1185">Reference proteome</keyword>
<keyword evidence="5 9" id="KW-0808">Transferase</keyword>
<accession>A0A117SY11</accession>
<dbReference type="InterPro" id="IPR003043">
    <property type="entry name" value="Uropor_MeTrfase_CS"/>
</dbReference>
<dbReference type="PROSITE" id="PS00840">
    <property type="entry name" value="SUMT_2"/>
    <property type="match status" value="1"/>
</dbReference>
<dbReference type="NCBIfam" id="TIGR01469">
    <property type="entry name" value="cobA_cysG_Cterm"/>
    <property type="match status" value="1"/>
</dbReference>
<dbReference type="Proteomes" id="UP000053557">
    <property type="component" value="Unassembled WGS sequence"/>
</dbReference>
<evidence type="ECO:0000256" key="2">
    <source>
        <dbReference type="ARBA" id="ARBA00012162"/>
    </source>
</evidence>
<evidence type="ECO:0000256" key="7">
    <source>
        <dbReference type="ARBA" id="ARBA00023244"/>
    </source>
</evidence>
<dbReference type="InterPro" id="IPR050161">
    <property type="entry name" value="Siro_Cobalamin_biosynth"/>
</dbReference>
<feature type="domain" description="Tetrapyrrole methylase" evidence="10">
    <location>
        <begin position="4"/>
        <end position="215"/>
    </location>
</feature>
<gene>
    <name evidence="11" type="ORF">ATW55_03885</name>
</gene>
<evidence type="ECO:0000256" key="9">
    <source>
        <dbReference type="RuleBase" id="RU003960"/>
    </source>
</evidence>
<proteinExistence type="inferred from homology"/>
<evidence type="ECO:0000259" key="10">
    <source>
        <dbReference type="Pfam" id="PF00590"/>
    </source>
</evidence>
<dbReference type="EC" id="2.1.1.107" evidence="2"/>
<dbReference type="InterPro" id="IPR014777">
    <property type="entry name" value="4pyrrole_Mease_sub1"/>
</dbReference>
<dbReference type="InterPro" id="IPR000878">
    <property type="entry name" value="4pyrrol_Mease"/>
</dbReference>
<evidence type="ECO:0000256" key="8">
    <source>
        <dbReference type="ARBA" id="ARBA00079776"/>
    </source>
</evidence>
<organism evidence="11 12">
    <name type="scientific">Ferroacidibacillus organovorans</name>
    <dbReference type="NCBI Taxonomy" id="1765683"/>
    <lineage>
        <taxon>Bacteria</taxon>
        <taxon>Bacillati</taxon>
        <taxon>Bacillota</taxon>
        <taxon>Bacilli</taxon>
        <taxon>Bacillales</taxon>
        <taxon>Alicyclobacillaceae</taxon>
        <taxon>Ferroacidibacillus</taxon>
    </lineage>
</organism>
<dbReference type="AlphaFoldDB" id="A0A117SY11"/>
<dbReference type="PANTHER" id="PTHR45790:SF3">
    <property type="entry name" value="S-ADENOSYL-L-METHIONINE-DEPENDENT UROPORPHYRINOGEN III METHYLTRANSFERASE, CHLOROPLASTIC"/>
    <property type="match status" value="1"/>
</dbReference>
<dbReference type="InterPro" id="IPR035996">
    <property type="entry name" value="4pyrrol_Methylase_sf"/>
</dbReference>
<dbReference type="InterPro" id="IPR006366">
    <property type="entry name" value="CobA/CysG_C"/>
</dbReference>
<dbReference type="RefSeq" id="WP_067714411.1">
    <property type="nucleotide sequence ID" value="NZ_LPVJ01000019.1"/>
</dbReference>
<sequence>MTGHVYLIGAGPGDPGLLTLKAKDCLEKSSVVIYDRLVSEEILAMVPCDAERIYVGKAANSHVLPQADIDALLVEKARLGHTVSRLKGGDPFIFGRGGEEAEALMSKGISFEIIPGISSVMAAPAYAGIPLTHRTLAAGFHVVTGHECLHSLGTPWEVLALSSQTLVILMGMGHLREISEKLIANGRAADTPVAVIQWGTTLKQEVVVGTLGEIARVVEEARLQSPAVIVIGDVVRLRQTLRWFEPDMAWSR</sequence>
<dbReference type="EMBL" id="LPVJ01000019">
    <property type="protein sequence ID" value="KUO96351.1"/>
    <property type="molecule type" value="Genomic_DNA"/>
</dbReference>
<dbReference type="Pfam" id="PF00590">
    <property type="entry name" value="TP_methylase"/>
    <property type="match status" value="1"/>
</dbReference>
<dbReference type="CDD" id="cd11642">
    <property type="entry name" value="SUMT"/>
    <property type="match status" value="1"/>
</dbReference>
<dbReference type="PROSITE" id="PS00839">
    <property type="entry name" value="SUMT_1"/>
    <property type="match status" value="1"/>
</dbReference>
<keyword evidence="7" id="KW-0627">Porphyrin biosynthesis</keyword>
<evidence type="ECO:0000256" key="5">
    <source>
        <dbReference type="ARBA" id="ARBA00022679"/>
    </source>
</evidence>
<dbReference type="InterPro" id="IPR014776">
    <property type="entry name" value="4pyrrole_Mease_sub2"/>
</dbReference>
<dbReference type="FunFam" id="3.40.1010.10:FF:000001">
    <property type="entry name" value="Siroheme synthase"/>
    <property type="match status" value="1"/>
</dbReference>
<keyword evidence="6" id="KW-0949">S-adenosyl-L-methionine</keyword>